<dbReference type="PANTHER" id="PTHR37542">
    <property type="entry name" value="HELO DOMAIN-CONTAINING PROTEIN-RELATED"/>
    <property type="match status" value="1"/>
</dbReference>
<dbReference type="SUPFAM" id="SSF56112">
    <property type="entry name" value="Protein kinase-like (PK-like)"/>
    <property type="match status" value="1"/>
</dbReference>
<name>A0A9P5D0F6_9HYPO</name>
<keyword evidence="3" id="KW-1185">Reference proteome</keyword>
<dbReference type="AlphaFoldDB" id="A0A9P5D0F6"/>
<evidence type="ECO:0000256" key="1">
    <source>
        <dbReference type="SAM" id="MobiDB-lite"/>
    </source>
</evidence>
<feature type="compositionally biased region" description="Polar residues" evidence="1">
    <location>
        <begin position="183"/>
        <end position="192"/>
    </location>
</feature>
<dbReference type="InterPro" id="IPR011009">
    <property type="entry name" value="Kinase-like_dom_sf"/>
</dbReference>
<feature type="region of interest" description="Disordered" evidence="1">
    <location>
        <begin position="795"/>
        <end position="858"/>
    </location>
</feature>
<feature type="region of interest" description="Disordered" evidence="1">
    <location>
        <begin position="560"/>
        <end position="588"/>
    </location>
</feature>
<gene>
    <name evidence="2" type="ORF">GMORB2_4920</name>
</gene>
<organism evidence="2 3">
    <name type="scientific">Geosmithia morbida</name>
    <dbReference type="NCBI Taxonomy" id="1094350"/>
    <lineage>
        <taxon>Eukaryota</taxon>
        <taxon>Fungi</taxon>
        <taxon>Dikarya</taxon>
        <taxon>Ascomycota</taxon>
        <taxon>Pezizomycotina</taxon>
        <taxon>Sordariomycetes</taxon>
        <taxon>Hypocreomycetidae</taxon>
        <taxon>Hypocreales</taxon>
        <taxon>Bionectriaceae</taxon>
        <taxon>Geosmithia</taxon>
    </lineage>
</organism>
<dbReference type="RefSeq" id="XP_035318053.1">
    <property type="nucleotide sequence ID" value="XM_035466894.1"/>
</dbReference>
<dbReference type="GeneID" id="55971148"/>
<evidence type="ECO:0000313" key="3">
    <source>
        <dbReference type="Proteomes" id="UP000749293"/>
    </source>
</evidence>
<feature type="region of interest" description="Disordered" evidence="1">
    <location>
        <begin position="1100"/>
        <end position="1151"/>
    </location>
</feature>
<protein>
    <submittedName>
        <fullName evidence="2">Uncharacterized protein</fullName>
    </submittedName>
</protein>
<feature type="compositionally biased region" description="Polar residues" evidence="1">
    <location>
        <begin position="1115"/>
        <end position="1148"/>
    </location>
</feature>
<proteinExistence type="predicted"/>
<feature type="compositionally biased region" description="Acidic residues" evidence="1">
    <location>
        <begin position="831"/>
        <end position="844"/>
    </location>
</feature>
<sequence>MESVLPLGGFQLPFRQRLSRLYNDTKKSTDFVKGPVQNEQDPEVKALHRKLRIQKDRLVSWGVEWSDPNQSAEIDESLSKAGLSEVVGSIMSTIKDILAEAEPLWLSTKPMPDANRSPTDRKMSPANWDKSHFEDLIRDLTSSIDTLYDLSRTRYMGAVSNCPVKQPEKMSSAVDEPRPFESTRMQTPQTVRPDSLTHLRPKQDASNGHPSREVVFMSKTAYAELTKGTSKEPWAPLLLEYATFNWVYSLTGIMPPMSRFEKLSDCLQQDSQRSPGAWIGLPRLIGYFEDMENSRLGLLYRFPPSFNAVSFESINQKPRYSLPTLANLLANPGAEPNLEAKFRLAHNLANTVFDMHERGFAHGDLTTSVICFSVGANSGPTITSGDVDVRRPLVSSFHLFAEDGTDTNPSNSTDYRSHEDSYSIDERILDLIQLSHILISVGLWQPLESLSEGGSIERHFDQLSRKCGTLYMKAVHTCFSAVENERNGELQTRSLLSAVQMRVSRFLETCCILDVGSGLEDQLSLELRDTATTTAAVSEKAPVTATAASSVVPKELSDVKISPGIPKEPQQTLPSRVKSSEVEADDTLGKPEARTKLYPNIPLPPDVVEQWNTILMPQINQALQQFYRKNPESVEISLESVGPSPLNTRPTIVVVCSSVSKVRAILRKRLGELFDDSTGFALKVCKGHVMRSRRWLKDAVPSMARRSNVGSLQGKDVDIDRFVNAINPGFQKKPGNGASIGAWTGHQHLPPVSFGGLIQIDDALYGMTVHHILDDPDHDFGDRDVSRSSALPVRDFSPVAPISDDDGEGFGYELSDAESEPYSESDISSDWGEEDEEDEEESEPGDIPGIEPGYGDRYDVTQPALDDVEEEFYPSAETKDEDHLDTYAVGKVYASSGIRRKVSGGLTHEVDWALFKFSHDRLPEDNTIPHAQWTPGANLSSPEAKERLLRPSTVAGFSELAGKQVQCTARTSGLQTGQILPALVSVKIYGRTSPSHTYQVTGTASSTGSSRLPIGIPGDSGAWIVDSKNGQLCGHVLAWSHRKQVAYICPMEVLLKDMLQTLKAKEIRLPHGEVLMNLHDETSIGINLKKESLPGLACADNSTADSSYDTEDKTYGSSMMTSNRSMASLTGSEEMSSQSSFRMESPSSGMEALSCTLGDLKLGRRIDVGG</sequence>
<dbReference type="PANTHER" id="PTHR37542:SF2">
    <property type="entry name" value="PROTEIN KINASE DOMAIN-CONTAINING PROTEIN"/>
    <property type="match status" value="1"/>
</dbReference>
<dbReference type="Proteomes" id="UP000749293">
    <property type="component" value="Unassembled WGS sequence"/>
</dbReference>
<dbReference type="OrthoDB" id="5418235at2759"/>
<dbReference type="EMBL" id="JAANYQ010000027">
    <property type="protein sequence ID" value="KAF4119401.1"/>
    <property type="molecule type" value="Genomic_DNA"/>
</dbReference>
<reference evidence="2" key="1">
    <citation type="submission" date="2020-03" db="EMBL/GenBank/DDBJ databases">
        <title>Site-based positive gene gene selection in Geosmithia morbida across the United States reveals a broad range of putative effectors and factors for local host and environmental adapation.</title>
        <authorList>
            <person name="Onufrak A."/>
            <person name="Murdoch R.W."/>
            <person name="Gazis R."/>
            <person name="Huff M."/>
            <person name="Staton M."/>
            <person name="Klingeman W."/>
            <person name="Hadziabdic D."/>
        </authorList>
    </citation>
    <scope>NUCLEOTIDE SEQUENCE</scope>
    <source>
        <strain evidence="2">1262</strain>
    </source>
</reference>
<accession>A0A9P5D0F6</accession>
<comment type="caution">
    <text evidence="2">The sequence shown here is derived from an EMBL/GenBank/DDBJ whole genome shotgun (WGS) entry which is preliminary data.</text>
</comment>
<feature type="region of interest" description="Disordered" evidence="1">
    <location>
        <begin position="166"/>
        <end position="211"/>
    </location>
</feature>
<evidence type="ECO:0000313" key="2">
    <source>
        <dbReference type="EMBL" id="KAF4119401.1"/>
    </source>
</evidence>